<evidence type="ECO:0000256" key="2">
    <source>
        <dbReference type="ARBA" id="ARBA00004123"/>
    </source>
</evidence>
<dbReference type="SMART" id="SM01246">
    <property type="entry name" value="Josephin"/>
    <property type="match status" value="1"/>
</dbReference>
<keyword evidence="7" id="KW-0788">Thiol protease</keyword>
<dbReference type="PROSITE" id="PS50957">
    <property type="entry name" value="JOSEPHIN"/>
    <property type="match status" value="1"/>
</dbReference>
<dbReference type="InterPro" id="IPR003903">
    <property type="entry name" value="UIM_dom"/>
</dbReference>
<accession>C1BSC7</accession>
<dbReference type="GO" id="GO:0016579">
    <property type="term" value="P:protein deubiquitination"/>
    <property type="evidence" value="ECO:0007669"/>
    <property type="project" value="InterPro"/>
</dbReference>
<keyword evidence="4" id="KW-0645">Protease</keyword>
<comment type="subcellular location">
    <subcellularLocation>
        <location evidence="2">Nucleus</location>
    </subcellularLocation>
</comment>
<dbReference type="FunFam" id="3.90.70.40:FF:000005">
    <property type="entry name" value="Ataxin 3"/>
    <property type="match status" value="1"/>
</dbReference>
<dbReference type="PANTHER" id="PTHR14159">
    <property type="entry name" value="ATAXIN-3-RELATED"/>
    <property type="match status" value="1"/>
</dbReference>
<dbReference type="AlphaFoldDB" id="C1BSC7"/>
<keyword evidence="6 12" id="KW-0378">Hydrolase</keyword>
<feature type="active site" evidence="12">
    <location>
        <position position="113"/>
    </location>
</feature>
<dbReference type="PRINTS" id="PR01233">
    <property type="entry name" value="JOSEPHIN"/>
</dbReference>
<dbReference type="EC" id="3.4.19.12" evidence="3"/>
<dbReference type="OrthoDB" id="68483at2759"/>
<feature type="active site" description="Nucleophile" evidence="11">
    <location>
        <position position="14"/>
    </location>
</feature>
<evidence type="ECO:0000313" key="15">
    <source>
        <dbReference type="EMBL" id="ACO11930.1"/>
    </source>
</evidence>
<protein>
    <recommendedName>
        <fullName evidence="3">ubiquitinyl hydrolase 1</fullName>
        <ecNumber evidence="3">3.4.19.12</ecNumber>
    </recommendedName>
</protein>
<dbReference type="InterPro" id="IPR033865">
    <property type="entry name" value="Ataxin-3"/>
</dbReference>
<reference evidence="15" key="1">
    <citation type="submission" date="2009-06" db="EMBL/GenBank/DDBJ databases">
        <title>Lepeophtheirus salmonis ESTs and full-length cDNAs.</title>
        <authorList>
            <person name="Yasuike M."/>
            <person name="von Schalburg K."/>
            <person name="Cooper G."/>
            <person name="Leong J."/>
            <person name="Jones S.R.M."/>
            <person name="Koop B.F."/>
        </authorList>
    </citation>
    <scope>NUCLEOTIDE SEQUENCE</scope>
    <source>
        <strain evidence="15">Pacific form</strain>
        <tissue evidence="15">Whole</tissue>
    </source>
</reference>
<evidence type="ECO:0000256" key="1">
    <source>
        <dbReference type="ARBA" id="ARBA00000707"/>
    </source>
</evidence>
<evidence type="ECO:0000256" key="11">
    <source>
        <dbReference type="PIRSR" id="PIRSR633865-1"/>
    </source>
</evidence>
<evidence type="ECO:0000259" key="14">
    <source>
        <dbReference type="PROSITE" id="PS50957"/>
    </source>
</evidence>
<evidence type="ECO:0000256" key="9">
    <source>
        <dbReference type="ARBA" id="ARBA00023163"/>
    </source>
</evidence>
<organism evidence="15">
    <name type="scientific">Lepeophtheirus salmonis</name>
    <name type="common">Salmon louse</name>
    <name type="synonym">Caligus salmonis</name>
    <dbReference type="NCBI Taxonomy" id="72036"/>
    <lineage>
        <taxon>Eukaryota</taxon>
        <taxon>Metazoa</taxon>
        <taxon>Ecdysozoa</taxon>
        <taxon>Arthropoda</taxon>
        <taxon>Crustacea</taxon>
        <taxon>Multicrustacea</taxon>
        <taxon>Hexanauplia</taxon>
        <taxon>Copepoda</taxon>
        <taxon>Siphonostomatoida</taxon>
        <taxon>Caligidae</taxon>
        <taxon>Lepeophtheirus</taxon>
    </lineage>
</organism>
<feature type="compositionally biased region" description="Polar residues" evidence="13">
    <location>
        <begin position="309"/>
        <end position="328"/>
    </location>
</feature>
<dbReference type="GO" id="GO:0004843">
    <property type="term" value="F:cysteine-type deubiquitinase activity"/>
    <property type="evidence" value="ECO:0007669"/>
    <property type="project" value="UniProtKB-EC"/>
</dbReference>
<keyword evidence="8" id="KW-0805">Transcription regulation</keyword>
<gene>
    <name evidence="15" type="primary">ATX3</name>
</gene>
<feature type="active site" evidence="11 12">
    <location>
        <position position="128"/>
    </location>
</feature>
<dbReference type="EMBL" id="BT077506">
    <property type="protein sequence ID" value="ACO11930.1"/>
    <property type="molecule type" value="mRNA"/>
</dbReference>
<evidence type="ECO:0000256" key="7">
    <source>
        <dbReference type="ARBA" id="ARBA00022807"/>
    </source>
</evidence>
<evidence type="ECO:0000256" key="10">
    <source>
        <dbReference type="ARBA" id="ARBA00023242"/>
    </source>
</evidence>
<feature type="compositionally biased region" description="Basic and acidic residues" evidence="13">
    <location>
        <begin position="334"/>
        <end position="345"/>
    </location>
</feature>
<evidence type="ECO:0000256" key="5">
    <source>
        <dbReference type="ARBA" id="ARBA00022786"/>
    </source>
</evidence>
<dbReference type="PANTHER" id="PTHR14159:SF0">
    <property type="entry name" value="ATAXIN-3-RELATED"/>
    <property type="match status" value="1"/>
</dbReference>
<proteinExistence type="evidence at transcript level"/>
<sequence length="369" mass="41310">MEAIYHEQQEGQLCAQHCLNVLLQGPYYTAIVLASLANQLDVEEGIHYEPTNRPNDASHNMDDTGFFSVQVLSRALQVWGLDFAQLNSSETRVVNARDYPTIQKGYICNFEQHWLTIRRIGNQWFNLNSLLAYPELLSDTYLSEFIAQLQREGYSIFVVFGEFPHCEADDILRMTPAVQAQPPPLINEAPKRGQETASNDPDLQRAIGMSVGQDVDLQKVLQLSRESVMAEAMERQRKNPEAPLELPFNFSQSDGDSDLDLAIKLSEASFAQEVMKEQKDMATCISGSSTVLPSSSKRKSNKGYGPPTSMYSSNISTSESVPTQTQGPDGQKLGGEDKVEEVTPNMHDIRLRRIAFLEKQVQEQKGNKS</sequence>
<feature type="active site" description="Proton acceptor" evidence="11">
    <location>
        <position position="113"/>
    </location>
</feature>
<dbReference type="Gene3D" id="3.90.70.40">
    <property type="match status" value="1"/>
</dbReference>
<feature type="domain" description="Josephin" evidence="14">
    <location>
        <begin position="1"/>
        <end position="174"/>
    </location>
</feature>
<dbReference type="Gene3D" id="1.10.287.10">
    <property type="entry name" value="S15/NS1, RNA-binding"/>
    <property type="match status" value="1"/>
</dbReference>
<dbReference type="Pfam" id="PF02809">
    <property type="entry name" value="UIM"/>
    <property type="match status" value="2"/>
</dbReference>
<evidence type="ECO:0000256" key="13">
    <source>
        <dbReference type="SAM" id="MobiDB-lite"/>
    </source>
</evidence>
<dbReference type="Pfam" id="PF02099">
    <property type="entry name" value="Josephin"/>
    <property type="match status" value="1"/>
</dbReference>
<keyword evidence="10" id="KW-0539">Nucleus</keyword>
<dbReference type="GO" id="GO:0006508">
    <property type="term" value="P:proteolysis"/>
    <property type="evidence" value="ECO:0007669"/>
    <property type="project" value="UniProtKB-KW"/>
</dbReference>
<evidence type="ECO:0000256" key="12">
    <source>
        <dbReference type="PROSITE-ProRule" id="PRU00331"/>
    </source>
</evidence>
<comment type="catalytic activity">
    <reaction evidence="1">
        <text>Thiol-dependent hydrolysis of ester, thioester, amide, peptide and isopeptide bonds formed by the C-terminal Gly of ubiquitin (a 76-residue protein attached to proteins as an intracellular targeting signal).</text>
        <dbReference type="EC" id="3.4.19.12"/>
    </reaction>
</comment>
<evidence type="ECO:0000256" key="8">
    <source>
        <dbReference type="ARBA" id="ARBA00023015"/>
    </source>
</evidence>
<feature type="active site" evidence="12">
    <location>
        <position position="14"/>
    </location>
</feature>
<evidence type="ECO:0000256" key="4">
    <source>
        <dbReference type="ARBA" id="ARBA00022670"/>
    </source>
</evidence>
<dbReference type="GO" id="GO:0005634">
    <property type="term" value="C:nucleus"/>
    <property type="evidence" value="ECO:0007669"/>
    <property type="project" value="UniProtKB-SubCell"/>
</dbReference>
<feature type="region of interest" description="Disordered" evidence="13">
    <location>
        <begin position="287"/>
        <end position="345"/>
    </location>
</feature>
<name>C1BSC7_LEPSM</name>
<dbReference type="InterPro" id="IPR006155">
    <property type="entry name" value="Josephin"/>
</dbReference>
<keyword evidence="5" id="KW-0833">Ubl conjugation pathway</keyword>
<keyword evidence="9" id="KW-0804">Transcription</keyword>
<evidence type="ECO:0000256" key="6">
    <source>
        <dbReference type="ARBA" id="ARBA00022801"/>
    </source>
</evidence>
<evidence type="ECO:0000256" key="3">
    <source>
        <dbReference type="ARBA" id="ARBA00012759"/>
    </source>
</evidence>